<comment type="caution">
    <text evidence="2">The sequence shown here is derived from an EMBL/GenBank/DDBJ whole genome shotgun (WGS) entry which is preliminary data.</text>
</comment>
<protein>
    <submittedName>
        <fullName evidence="2">Uncharacterized protein</fullName>
    </submittedName>
</protein>
<dbReference type="EMBL" id="MU806093">
    <property type="protein sequence ID" value="KAJ3840122.1"/>
    <property type="molecule type" value="Genomic_DNA"/>
</dbReference>
<evidence type="ECO:0000313" key="3">
    <source>
        <dbReference type="Proteomes" id="UP001163846"/>
    </source>
</evidence>
<dbReference type="AlphaFoldDB" id="A0AA38UIY7"/>
<reference evidence="2" key="1">
    <citation type="submission" date="2022-08" db="EMBL/GenBank/DDBJ databases">
        <authorList>
            <consortium name="DOE Joint Genome Institute"/>
            <person name="Min B."/>
            <person name="Riley R."/>
            <person name="Sierra-Patev S."/>
            <person name="Naranjo-Ortiz M."/>
            <person name="Looney B."/>
            <person name="Konkel Z."/>
            <person name="Slot J.C."/>
            <person name="Sakamoto Y."/>
            <person name="Steenwyk J.L."/>
            <person name="Rokas A."/>
            <person name="Carro J."/>
            <person name="Camarero S."/>
            <person name="Ferreira P."/>
            <person name="Molpeceres G."/>
            <person name="Ruiz-Duenas F.J."/>
            <person name="Serrano A."/>
            <person name="Henrissat B."/>
            <person name="Drula E."/>
            <person name="Hughes K.W."/>
            <person name="Mata J.L."/>
            <person name="Ishikawa N.K."/>
            <person name="Vargas-Isla R."/>
            <person name="Ushijima S."/>
            <person name="Smith C.A."/>
            <person name="Ahrendt S."/>
            <person name="Andreopoulos W."/>
            <person name="He G."/>
            <person name="Labutti K."/>
            <person name="Lipzen A."/>
            <person name="Ng V."/>
            <person name="Sandor L."/>
            <person name="Barry K."/>
            <person name="Martinez A.T."/>
            <person name="Xiao Y."/>
            <person name="Gibbons J.G."/>
            <person name="Terashima K."/>
            <person name="Hibbett D.S."/>
            <person name="Grigoriev I.V."/>
        </authorList>
    </citation>
    <scope>NUCLEOTIDE SEQUENCE</scope>
    <source>
        <strain evidence="2">TFB9207</strain>
    </source>
</reference>
<feature type="compositionally biased region" description="Basic and acidic residues" evidence="1">
    <location>
        <begin position="40"/>
        <end position="68"/>
    </location>
</feature>
<feature type="compositionally biased region" description="Basic and acidic residues" evidence="1">
    <location>
        <begin position="75"/>
        <end position="104"/>
    </location>
</feature>
<organism evidence="2 3">
    <name type="scientific">Lentinula raphanica</name>
    <dbReference type="NCBI Taxonomy" id="153919"/>
    <lineage>
        <taxon>Eukaryota</taxon>
        <taxon>Fungi</taxon>
        <taxon>Dikarya</taxon>
        <taxon>Basidiomycota</taxon>
        <taxon>Agaricomycotina</taxon>
        <taxon>Agaricomycetes</taxon>
        <taxon>Agaricomycetidae</taxon>
        <taxon>Agaricales</taxon>
        <taxon>Marasmiineae</taxon>
        <taxon>Omphalotaceae</taxon>
        <taxon>Lentinula</taxon>
    </lineage>
</organism>
<feature type="compositionally biased region" description="Pro residues" evidence="1">
    <location>
        <begin position="163"/>
        <end position="188"/>
    </location>
</feature>
<name>A0AA38UIY7_9AGAR</name>
<feature type="compositionally biased region" description="Basic residues" evidence="1">
    <location>
        <begin position="9"/>
        <end position="25"/>
    </location>
</feature>
<keyword evidence="3" id="KW-1185">Reference proteome</keyword>
<accession>A0AA38UIY7</accession>
<gene>
    <name evidence="2" type="ORF">F5878DRAFT_614103</name>
</gene>
<evidence type="ECO:0000256" key="1">
    <source>
        <dbReference type="SAM" id="MobiDB-lite"/>
    </source>
</evidence>
<evidence type="ECO:0000313" key="2">
    <source>
        <dbReference type="EMBL" id="KAJ3840122.1"/>
    </source>
</evidence>
<feature type="compositionally biased region" description="Polar residues" evidence="1">
    <location>
        <begin position="193"/>
        <end position="205"/>
    </location>
</feature>
<dbReference type="Proteomes" id="UP001163846">
    <property type="component" value="Unassembled WGS sequence"/>
</dbReference>
<sequence length="325" mass="35862">MRGPGPGRLRSRSPTRYPLAKRIKLGSHSIGSPPSAHPARSPERARYRSRSRDSRYRHSRAPSRDRNRSSPGLPPEKRPRHDPDSPRDEGEIREYDTPEGDRLPSDIQRPTTPAREPPSTVPLVKQIKPLPSDNRTGLPPSPEKPSIIQDVKQKTPPAEEPASAPPPNSLPPTPSIPPKPPTRPLSPPKHPRNWSSSESRPTETSLFIPPSIRRGRGRGSSGSYRGSLYRGGGPPDAPRAPRNRGSLPTPIGHEQLQELNASPSGVDSAPSPPALKMKAETPPPRPSSVEPEESIEQLLKWVNEELIVTDMIQEERRIMDRSKVL</sequence>
<feature type="non-terminal residue" evidence="2">
    <location>
        <position position="325"/>
    </location>
</feature>
<feature type="region of interest" description="Disordered" evidence="1">
    <location>
        <begin position="1"/>
        <end position="294"/>
    </location>
</feature>
<proteinExistence type="predicted"/>